<dbReference type="GO" id="GO:0006189">
    <property type="term" value="P:'de novo' IMP biosynthetic process"/>
    <property type="evidence" value="ECO:0007669"/>
    <property type="project" value="UniProtKB-UniRule"/>
</dbReference>
<accession>A0A6N7PPD3</accession>
<evidence type="ECO:0000256" key="8">
    <source>
        <dbReference type="HAMAP-Rule" id="MF_00137"/>
    </source>
</evidence>
<keyword evidence="11" id="KW-1185">Reference proteome</keyword>
<protein>
    <recommendedName>
        <fullName evidence="8">Phosphoribosylaminoimidazole-succinocarboxamide synthase</fullName>
        <ecNumber evidence="8">6.3.2.6</ecNumber>
    </recommendedName>
    <alternativeName>
        <fullName evidence="8">SAICAR synthetase</fullName>
    </alternativeName>
</protein>
<keyword evidence="6 8" id="KW-0067">ATP-binding</keyword>
<dbReference type="SUPFAM" id="SSF56104">
    <property type="entry name" value="SAICAR synthase-like"/>
    <property type="match status" value="1"/>
</dbReference>
<evidence type="ECO:0000256" key="7">
    <source>
        <dbReference type="ARBA" id="ARBA00048475"/>
    </source>
</evidence>
<comment type="catalytic activity">
    <reaction evidence="7 8">
        <text>5-amino-1-(5-phospho-D-ribosyl)imidazole-4-carboxylate + L-aspartate + ATP = (2S)-2-[5-amino-1-(5-phospho-beta-D-ribosyl)imidazole-4-carboxamido]succinate + ADP + phosphate + 2 H(+)</text>
        <dbReference type="Rhea" id="RHEA:22628"/>
        <dbReference type="ChEBI" id="CHEBI:15378"/>
        <dbReference type="ChEBI" id="CHEBI:29991"/>
        <dbReference type="ChEBI" id="CHEBI:30616"/>
        <dbReference type="ChEBI" id="CHEBI:43474"/>
        <dbReference type="ChEBI" id="CHEBI:58443"/>
        <dbReference type="ChEBI" id="CHEBI:77657"/>
        <dbReference type="ChEBI" id="CHEBI:456216"/>
        <dbReference type="EC" id="6.3.2.6"/>
    </reaction>
</comment>
<evidence type="ECO:0000313" key="10">
    <source>
        <dbReference type="EMBL" id="MRG92035.1"/>
    </source>
</evidence>
<comment type="pathway">
    <text evidence="1 8">Purine metabolism; IMP biosynthesis via de novo pathway; 5-amino-1-(5-phospho-D-ribosyl)imidazole-4-carboxamide from 5-amino-1-(5-phospho-D-ribosyl)imidazole-4-carboxylate: step 1/2.</text>
</comment>
<comment type="similarity">
    <text evidence="2 8">Belongs to the SAICAR synthetase family.</text>
</comment>
<dbReference type="Gene3D" id="3.30.470.20">
    <property type="entry name" value="ATP-grasp fold, B domain"/>
    <property type="match status" value="1"/>
</dbReference>
<dbReference type="CDD" id="cd01414">
    <property type="entry name" value="SAICAR_synt_Sc"/>
    <property type="match status" value="1"/>
</dbReference>
<dbReference type="GO" id="GO:0004639">
    <property type="term" value="F:phosphoribosylaminoimidazolesuccinocarboxamide synthase activity"/>
    <property type="evidence" value="ECO:0007669"/>
    <property type="project" value="UniProtKB-UniRule"/>
</dbReference>
<dbReference type="NCBIfam" id="NF009251">
    <property type="entry name" value="PRK12607.1"/>
    <property type="match status" value="1"/>
</dbReference>
<evidence type="ECO:0000256" key="4">
    <source>
        <dbReference type="ARBA" id="ARBA00022741"/>
    </source>
</evidence>
<dbReference type="AlphaFoldDB" id="A0A6N7PPD3"/>
<dbReference type="Pfam" id="PF01259">
    <property type="entry name" value="SAICAR_synt"/>
    <property type="match status" value="1"/>
</dbReference>
<organism evidence="10 11">
    <name type="scientific">Polyangium spumosum</name>
    <dbReference type="NCBI Taxonomy" id="889282"/>
    <lineage>
        <taxon>Bacteria</taxon>
        <taxon>Pseudomonadati</taxon>
        <taxon>Myxococcota</taxon>
        <taxon>Polyangia</taxon>
        <taxon>Polyangiales</taxon>
        <taxon>Polyangiaceae</taxon>
        <taxon>Polyangium</taxon>
    </lineage>
</organism>
<evidence type="ECO:0000256" key="3">
    <source>
        <dbReference type="ARBA" id="ARBA00022598"/>
    </source>
</evidence>
<gene>
    <name evidence="8" type="primary">purC</name>
    <name evidence="10" type="ORF">GF068_08865</name>
</gene>
<evidence type="ECO:0000256" key="6">
    <source>
        <dbReference type="ARBA" id="ARBA00022840"/>
    </source>
</evidence>
<comment type="caution">
    <text evidence="10">The sequence shown here is derived from an EMBL/GenBank/DDBJ whole genome shotgun (WGS) entry which is preliminary data.</text>
</comment>
<dbReference type="Proteomes" id="UP000440224">
    <property type="component" value="Unassembled WGS sequence"/>
</dbReference>
<feature type="domain" description="SAICAR synthetase/ADE2 N-terminal" evidence="9">
    <location>
        <begin position="27"/>
        <end position="267"/>
    </location>
</feature>
<name>A0A6N7PPD3_9BACT</name>
<dbReference type="GO" id="GO:0005737">
    <property type="term" value="C:cytoplasm"/>
    <property type="evidence" value="ECO:0007669"/>
    <property type="project" value="TreeGrafter"/>
</dbReference>
<evidence type="ECO:0000256" key="1">
    <source>
        <dbReference type="ARBA" id="ARBA00004672"/>
    </source>
</evidence>
<dbReference type="InterPro" id="IPR028923">
    <property type="entry name" value="SAICAR_synt/ADE2_N"/>
</dbReference>
<dbReference type="Gene3D" id="3.30.200.20">
    <property type="entry name" value="Phosphorylase Kinase, domain 1"/>
    <property type="match status" value="1"/>
</dbReference>
<evidence type="ECO:0000256" key="2">
    <source>
        <dbReference type="ARBA" id="ARBA00010190"/>
    </source>
</evidence>
<dbReference type="GO" id="GO:0005524">
    <property type="term" value="F:ATP binding"/>
    <property type="evidence" value="ECO:0007669"/>
    <property type="project" value="UniProtKB-KW"/>
</dbReference>
<keyword evidence="5 8" id="KW-0658">Purine biosynthesis</keyword>
<reference evidence="10 11" key="1">
    <citation type="submission" date="2019-10" db="EMBL/GenBank/DDBJ databases">
        <title>A soil myxobacterium in the family Polyangiaceae.</title>
        <authorList>
            <person name="Li Y."/>
            <person name="Wang J."/>
        </authorList>
    </citation>
    <scope>NUCLEOTIDE SEQUENCE [LARGE SCALE GENOMIC DNA]</scope>
    <source>
        <strain evidence="10 11">DSM 14734</strain>
    </source>
</reference>
<evidence type="ECO:0000256" key="5">
    <source>
        <dbReference type="ARBA" id="ARBA00022755"/>
    </source>
</evidence>
<dbReference type="PANTHER" id="PTHR43700">
    <property type="entry name" value="PHOSPHORIBOSYLAMINOIMIDAZOLE-SUCCINOCARBOXAMIDE SYNTHASE"/>
    <property type="match status" value="1"/>
</dbReference>
<dbReference type="HAMAP" id="MF_00137">
    <property type="entry name" value="SAICAR_synth"/>
    <property type="match status" value="1"/>
</dbReference>
<dbReference type="RefSeq" id="WP_153818873.1">
    <property type="nucleotide sequence ID" value="NZ_WJIE01000002.1"/>
</dbReference>
<proteinExistence type="inferred from homology"/>
<keyword evidence="3 8" id="KW-0436">Ligase</keyword>
<evidence type="ECO:0000259" key="9">
    <source>
        <dbReference type="Pfam" id="PF01259"/>
    </source>
</evidence>
<dbReference type="EC" id="6.3.2.6" evidence="8"/>
<dbReference type="UniPathway" id="UPA00074">
    <property type="reaction ID" value="UER00131"/>
</dbReference>
<dbReference type="PANTHER" id="PTHR43700:SF1">
    <property type="entry name" value="PHOSPHORIBOSYLAMINOIMIDAZOLE-SUCCINOCARBOXAMIDE SYNTHASE"/>
    <property type="match status" value="1"/>
</dbReference>
<evidence type="ECO:0000313" key="11">
    <source>
        <dbReference type="Proteomes" id="UP000440224"/>
    </source>
</evidence>
<dbReference type="EMBL" id="WJIE01000002">
    <property type="protein sequence ID" value="MRG92035.1"/>
    <property type="molecule type" value="Genomic_DNA"/>
</dbReference>
<keyword evidence="4 8" id="KW-0547">Nucleotide-binding</keyword>
<sequence>MVDTDTLRNALRTTLDHTDFGALGAKYEGKVRDNYTTGDGRRYLVATDRISAFDRVLGTLPLKGQVLNLLAAHWFEATKHIAPNHVISVPDPNVVEAVECAPLPVEMVVRAYVTGVTSTSIWTHYARGERVFCGHRLPDGLRKNDRLPAPILTPSTKAPKGGHDVSASREEILAEGVVSARDFDEAAAMVMALFAFGQERCEERGLILVDTKYELGKTKDGRIVVIDEIHTPDSSRFWFAGTYDERRAGGEEPESFDKEYVRRWLAAAGFSGDGPIPAIPDEVRIEAARRYIEAFETITGQAFVPNLEDPQARIRRNLKIAAS</sequence>
<dbReference type="OrthoDB" id="9801549at2"/>